<organism evidence="1 2">
    <name type="scientific">Flagellimonas flava</name>
    <dbReference type="NCBI Taxonomy" id="570519"/>
    <lineage>
        <taxon>Bacteria</taxon>
        <taxon>Pseudomonadati</taxon>
        <taxon>Bacteroidota</taxon>
        <taxon>Flavobacteriia</taxon>
        <taxon>Flavobacteriales</taxon>
        <taxon>Flavobacteriaceae</taxon>
        <taxon>Flagellimonas</taxon>
    </lineage>
</organism>
<protein>
    <recommendedName>
        <fullName evidence="3">Glutamyl-tRNA amidotransferase</fullName>
    </recommendedName>
</protein>
<gene>
    <name evidence="1" type="ORF">SAMN04488116_2695</name>
</gene>
<dbReference type="InterPro" id="IPR019004">
    <property type="entry name" value="YqeY/Aim41"/>
</dbReference>
<dbReference type="GO" id="GO:0016884">
    <property type="term" value="F:carbon-nitrogen ligase activity, with glutamine as amido-N-donor"/>
    <property type="evidence" value="ECO:0007669"/>
    <property type="project" value="InterPro"/>
</dbReference>
<dbReference type="Gene3D" id="1.10.10.410">
    <property type="match status" value="1"/>
</dbReference>
<dbReference type="InterPro" id="IPR003789">
    <property type="entry name" value="Asn/Gln_tRNA_amidoTrase-B-like"/>
</dbReference>
<dbReference type="SUPFAM" id="SSF89095">
    <property type="entry name" value="GatB/YqeY motif"/>
    <property type="match status" value="1"/>
</dbReference>
<accession>A0A1M5N7D7</accession>
<dbReference type="InterPro" id="IPR042184">
    <property type="entry name" value="YqeY/Aim41_N"/>
</dbReference>
<evidence type="ECO:0000313" key="1">
    <source>
        <dbReference type="EMBL" id="SHG85375.1"/>
    </source>
</evidence>
<reference evidence="2" key="1">
    <citation type="submission" date="2016-11" db="EMBL/GenBank/DDBJ databases">
        <authorList>
            <person name="Varghese N."/>
            <person name="Submissions S."/>
        </authorList>
    </citation>
    <scope>NUCLEOTIDE SEQUENCE [LARGE SCALE GENOMIC DNA]</scope>
    <source>
        <strain evidence="2">DSM 22638</strain>
    </source>
</reference>
<evidence type="ECO:0008006" key="3">
    <source>
        <dbReference type="Google" id="ProtNLM"/>
    </source>
</evidence>
<dbReference type="STRING" id="570519.SAMN04488116_2695"/>
<dbReference type="OrthoDB" id="9788127at2"/>
<dbReference type="Proteomes" id="UP000184532">
    <property type="component" value="Unassembled WGS sequence"/>
</dbReference>
<dbReference type="EMBL" id="FQWL01000004">
    <property type="protein sequence ID" value="SHG85375.1"/>
    <property type="molecule type" value="Genomic_DNA"/>
</dbReference>
<dbReference type="AlphaFoldDB" id="A0A1M5N7D7"/>
<sequence>MGLQDQVMSEMKAAMKAKDTVSLEALRAIKSALLLASTEKGASDGLSEADEIKLVQKLVKQRKDSATIFKEQGRDDLAEPELAQAAIIEKFLPEQLTEEEIEKVVVQTIDAVGATGMQDMGKVMGMVSKELAGQADGKTISTIVKTKLSS</sequence>
<dbReference type="Gene3D" id="1.10.1510.10">
    <property type="entry name" value="Uncharacterised protein YqeY/AIM41 PF09424, N-terminal domain"/>
    <property type="match status" value="1"/>
</dbReference>
<keyword evidence="2" id="KW-1185">Reference proteome</keyword>
<proteinExistence type="predicted"/>
<name>A0A1M5N7D7_9FLAO</name>
<dbReference type="RefSeq" id="WP_073180483.1">
    <property type="nucleotide sequence ID" value="NZ_FQWL01000004.1"/>
</dbReference>
<dbReference type="Pfam" id="PF09424">
    <property type="entry name" value="YqeY"/>
    <property type="match status" value="1"/>
</dbReference>
<evidence type="ECO:0000313" key="2">
    <source>
        <dbReference type="Proteomes" id="UP000184532"/>
    </source>
</evidence>
<dbReference type="PANTHER" id="PTHR28055">
    <property type="entry name" value="ALTERED INHERITANCE OF MITOCHONDRIA PROTEIN 41, MITOCHONDRIAL"/>
    <property type="match status" value="1"/>
</dbReference>
<dbReference type="InterPro" id="IPR023168">
    <property type="entry name" value="GatB_Yqey_C_2"/>
</dbReference>
<dbReference type="PANTHER" id="PTHR28055:SF1">
    <property type="entry name" value="ALTERED INHERITANCE OF MITOCHONDRIA PROTEIN 41, MITOCHONDRIAL"/>
    <property type="match status" value="1"/>
</dbReference>